<dbReference type="Proteomes" id="UP000029409">
    <property type="component" value="Chromosome"/>
</dbReference>
<accession>A0A089HTY7</accession>
<keyword evidence="1" id="KW-0472">Membrane</keyword>
<keyword evidence="3" id="KW-1185">Reference proteome</keyword>
<evidence type="ECO:0000313" key="3">
    <source>
        <dbReference type="Proteomes" id="UP000029409"/>
    </source>
</evidence>
<dbReference type="STRING" id="44251.PDUR_23615"/>
<protein>
    <submittedName>
        <fullName evidence="2">Uncharacterized protein</fullName>
    </submittedName>
</protein>
<feature type="transmembrane region" description="Helical" evidence="1">
    <location>
        <begin position="12"/>
        <end position="30"/>
    </location>
</feature>
<keyword evidence="1" id="KW-1133">Transmembrane helix</keyword>
<dbReference type="EMBL" id="CP009288">
    <property type="protein sequence ID" value="AIQ14542.1"/>
    <property type="molecule type" value="Genomic_DNA"/>
</dbReference>
<organism evidence="2 3">
    <name type="scientific">Paenibacillus durus</name>
    <name type="common">Paenibacillus azotofixans</name>
    <dbReference type="NCBI Taxonomy" id="44251"/>
    <lineage>
        <taxon>Bacteria</taxon>
        <taxon>Bacillati</taxon>
        <taxon>Bacillota</taxon>
        <taxon>Bacilli</taxon>
        <taxon>Bacillales</taxon>
        <taxon>Paenibacillaceae</taxon>
        <taxon>Paenibacillus</taxon>
    </lineage>
</organism>
<dbReference type="KEGG" id="pdu:PDUR_23615"/>
<sequence>MVLGIVGRVKRTIFTFALIVIVTPIVLNFIPIKFAVKLDDAQQNLEFGRYICVTESKYVDDTGWIAKTDINSHLEKDLAVRMSGNSPNKYLSEKEFDFKWFEVENRFLLIGKVERFEEDKELETILYANLNVDKWKIVYPIRRASIRQYITPKSYLNIYDYDLRKVIKTIWQ</sequence>
<name>A0A089HTY7_PAEDU</name>
<keyword evidence="1" id="KW-0812">Transmembrane</keyword>
<evidence type="ECO:0000313" key="2">
    <source>
        <dbReference type="EMBL" id="AIQ14542.1"/>
    </source>
</evidence>
<gene>
    <name evidence="2" type="ORF">PDUR_23615</name>
</gene>
<dbReference type="RefSeq" id="WP_042208298.1">
    <property type="nucleotide sequence ID" value="NZ_CP009288.1"/>
</dbReference>
<proteinExistence type="predicted"/>
<dbReference type="AlphaFoldDB" id="A0A089HTY7"/>
<dbReference type="OrthoDB" id="2610767at2"/>
<evidence type="ECO:0000256" key="1">
    <source>
        <dbReference type="SAM" id="Phobius"/>
    </source>
</evidence>
<reference evidence="2 3" key="1">
    <citation type="submission" date="2014-08" db="EMBL/GenBank/DDBJ databases">
        <title>Comparative genomics of the Paenibacillus odorifer group.</title>
        <authorList>
            <person name="den Bakker H.C."/>
            <person name="Tsai Y.-C."/>
            <person name="Martin N."/>
            <person name="Korlach J."/>
            <person name="Wiedmann M."/>
        </authorList>
    </citation>
    <scope>NUCLEOTIDE SEQUENCE [LARGE SCALE GENOMIC DNA]</scope>
    <source>
        <strain evidence="2 3">DSM 1735</strain>
    </source>
</reference>